<gene>
    <name evidence="1" type="ORF">ABV408_17455</name>
</gene>
<dbReference type="RefSeq" id="WP_353980152.1">
    <property type="nucleotide sequence ID" value="NZ_CP159578.1"/>
</dbReference>
<protein>
    <submittedName>
        <fullName evidence="1">ROK family protein</fullName>
    </submittedName>
</protein>
<dbReference type="Pfam" id="PF00480">
    <property type="entry name" value="ROK"/>
    <property type="match status" value="1"/>
</dbReference>
<evidence type="ECO:0000313" key="1">
    <source>
        <dbReference type="EMBL" id="XCJ79206.1"/>
    </source>
</evidence>
<organism evidence="1">
    <name type="scientific">Salinicola endophyticus</name>
    <dbReference type="NCBI Taxonomy" id="1949083"/>
    <lineage>
        <taxon>Bacteria</taxon>
        <taxon>Pseudomonadati</taxon>
        <taxon>Pseudomonadota</taxon>
        <taxon>Gammaproteobacteria</taxon>
        <taxon>Oceanospirillales</taxon>
        <taxon>Halomonadaceae</taxon>
        <taxon>Salinicola</taxon>
    </lineage>
</organism>
<dbReference type="EMBL" id="CP159578">
    <property type="protein sequence ID" value="XCJ79206.1"/>
    <property type="molecule type" value="Genomic_DNA"/>
</dbReference>
<dbReference type="Gene3D" id="3.30.420.40">
    <property type="match status" value="2"/>
</dbReference>
<name>A0AB74UES3_9GAMM</name>
<dbReference type="InterPro" id="IPR000600">
    <property type="entry name" value="ROK"/>
</dbReference>
<accession>A0AB74UES3</accession>
<reference evidence="1" key="1">
    <citation type="submission" date="2024-06" db="EMBL/GenBank/DDBJ databases">
        <title>Complete genome of Salinicola endophyticus HNIBRBA4755.</title>
        <authorList>
            <person name="Shin S.Y."/>
            <person name="Kang H."/>
            <person name="Song J."/>
        </authorList>
    </citation>
    <scope>NUCLEOTIDE SEQUENCE</scope>
    <source>
        <strain evidence="1">HNIBRBA4755</strain>
    </source>
</reference>
<sequence length="231" mass="24831">MSKRNAKGADLVVLAIDIGGSHVKIRSSAGGEKKKADSGKSMGAGDMVAAVEDMAKGMQYDVVAMGYPGPVVHDKPLHDPANLGAGWVGFDYASAFGCPVRIVNDALMQAIGSYQGGRMLFLGLGTGLGAAMIVENVAQPMEIAHLPYRKGKSYEHYVAEAYRKKKGNKKWRKRVFDVVECLSAALEPDYIVIGGGNVEKLDTLPPKCRRGENALAFDGGFRLWKDEDLIV</sequence>
<dbReference type="SUPFAM" id="SSF53067">
    <property type="entry name" value="Actin-like ATPase domain"/>
    <property type="match status" value="1"/>
</dbReference>
<dbReference type="InterPro" id="IPR043129">
    <property type="entry name" value="ATPase_NBD"/>
</dbReference>
<dbReference type="AlphaFoldDB" id="A0AB74UES3"/>
<proteinExistence type="predicted"/>